<dbReference type="SUPFAM" id="SSF53850">
    <property type="entry name" value="Periplasmic binding protein-like II"/>
    <property type="match status" value="1"/>
</dbReference>
<dbReference type="Gene3D" id="3.40.190.10">
    <property type="entry name" value="Periplasmic binding protein-like II"/>
    <property type="match status" value="2"/>
</dbReference>
<evidence type="ECO:0000313" key="2">
    <source>
        <dbReference type="EMBL" id="MBV6340880.1"/>
    </source>
</evidence>
<dbReference type="Proteomes" id="UP001196980">
    <property type="component" value="Unassembled WGS sequence"/>
</dbReference>
<comment type="caution">
    <text evidence="2">The sequence shown here is derived from an EMBL/GenBank/DDBJ whole genome shotgun (WGS) entry which is preliminary data.</text>
</comment>
<name>A0ABS6RW75_9BACT</name>
<evidence type="ECO:0000313" key="3">
    <source>
        <dbReference type="Proteomes" id="UP001196980"/>
    </source>
</evidence>
<protein>
    <submittedName>
        <fullName evidence="2">Transporter substrate-binding domain-containing protein</fullName>
    </submittedName>
</protein>
<dbReference type="EMBL" id="JABXWD010000054">
    <property type="protein sequence ID" value="MBV6340880.1"/>
    <property type="molecule type" value="Genomic_DNA"/>
</dbReference>
<organism evidence="2 3">
    <name type="scientific">Candidatus Magnetobacterium casense</name>
    <dbReference type="NCBI Taxonomy" id="1455061"/>
    <lineage>
        <taxon>Bacteria</taxon>
        <taxon>Pseudomonadati</taxon>
        <taxon>Nitrospirota</taxon>
        <taxon>Thermodesulfovibrionia</taxon>
        <taxon>Thermodesulfovibrionales</taxon>
        <taxon>Candidatus Magnetobacteriaceae</taxon>
        <taxon>Candidatus Magnetobacterium</taxon>
    </lineage>
</organism>
<keyword evidence="3" id="KW-1185">Reference proteome</keyword>
<feature type="region of interest" description="Disordered" evidence="1">
    <location>
        <begin position="1"/>
        <end position="28"/>
    </location>
</feature>
<sequence length="132" mass="15048">MLLQFCNKPDQKPENKQQASNPVASPKRFGADAGYFEAVERNEVDALIYDSPFATTEIKKHAKTTKIVQFNLNSLTYAIGVLWKNNQMLVAINDALHKIMDSDCIDNDDCDYRKLARKYLSYESKDVKKPAK</sequence>
<proteinExistence type="predicted"/>
<accession>A0ABS6RW75</accession>
<gene>
    <name evidence="2" type="ORF">HWQ67_04720</name>
</gene>
<dbReference type="RefSeq" id="WP_218251497.1">
    <property type="nucleotide sequence ID" value="NZ_JABXWD010000054.1"/>
</dbReference>
<reference evidence="2 3" key="1">
    <citation type="journal article" date="2020" name="J Geophys Res Biogeosci">
        <title>Magnetotaxis as an Adaptation to Enable Bacterial Shuttling of Microbial Sulfur and Sulfur Cycling Across Aquatic Oxic#Anoxic Interfaces.</title>
        <authorList>
            <person name="Li J."/>
            <person name="Liu P."/>
            <person name="Wang J."/>
            <person name="Roberts A.P."/>
            <person name="Pan Y."/>
        </authorList>
    </citation>
    <scope>NUCLEOTIDE SEQUENCE [LARGE SCALE GENOMIC DNA]</scope>
    <source>
        <strain evidence="2 3">MYR-1_YQ</strain>
    </source>
</reference>
<evidence type="ECO:0000256" key="1">
    <source>
        <dbReference type="SAM" id="MobiDB-lite"/>
    </source>
</evidence>